<dbReference type="EMBL" id="LXTC01000004">
    <property type="protein sequence ID" value="OBA20290.1"/>
    <property type="molecule type" value="Genomic_DNA"/>
</dbReference>
<organism evidence="1 2">
    <name type="scientific">Metschnikowia bicuspidata var. bicuspidata NRRL YB-4993</name>
    <dbReference type="NCBI Taxonomy" id="869754"/>
    <lineage>
        <taxon>Eukaryota</taxon>
        <taxon>Fungi</taxon>
        <taxon>Dikarya</taxon>
        <taxon>Ascomycota</taxon>
        <taxon>Saccharomycotina</taxon>
        <taxon>Pichiomycetes</taxon>
        <taxon>Metschnikowiaceae</taxon>
        <taxon>Metschnikowia</taxon>
    </lineage>
</organism>
<dbReference type="AlphaFoldDB" id="A0A1A0H8H4"/>
<proteinExistence type="predicted"/>
<evidence type="ECO:0000313" key="1">
    <source>
        <dbReference type="EMBL" id="OBA20290.1"/>
    </source>
</evidence>
<accession>A0A1A0H8H4</accession>
<dbReference type="GeneID" id="30027847"/>
<dbReference type="OrthoDB" id="4074976at2759"/>
<name>A0A1A0H8H4_9ASCO</name>
<gene>
    <name evidence="1" type="ORF">METBIDRAFT_195810</name>
</gene>
<keyword evidence="2" id="KW-1185">Reference proteome</keyword>
<sequence>MQGSATNTESQQALVIHYEALRVLAAELKVSETWMQTACETTSEIVELLSSERNEKDSPALELFAKLVSKCPEQPVLFQKFAHVLLLHFYHPQLFSKLWDILASRPPTPTGEPAFQVPEWWPACGENQNLDVFASPFEFGSNLEEFVKAHAHDVHLILHTAAMVLPQLQMLTKEPTPSWSCFASLISVMLKSVAHRDLTCIIICHDENAIAMLHRLSLLSALTSGQRYAKFILELLMIRPPVLNLLSMICKLPGARRLLQIYPQSQLGAFEVAAKTPFRFIVDLLNHTSGSSWFSNGTVINCISISSQTLEWLGDNADLTSIYEEFNKVSEINSLLSVCTQFGCVTAQCLLGFYGDNICTSKQFRALNGFLRSALPPLAKPNYFFAEQKPAPSNETLVMFSKLDEYDELHRTLLRILKFLSVIFAPELTETATLAPGEGLSEKIYMRTIQPIYSFMLLALKCNEKLDLSNLTSQFTNTLIFKIMEQLLRNAESSLAWTTLFNHATETSYSEISTLRIWFKFLQTLCTDYKNDRHKELVRDGFDKFSATFFPDTKPSNIYSSPYMSLSQATFGVITKNEYMFLYDNLSRRKGEHDDTTQSKMTSHYNMGGRQQSVHVDKFGKDRS</sequence>
<protein>
    <submittedName>
        <fullName evidence="1">Uncharacterized protein</fullName>
    </submittedName>
</protein>
<comment type="caution">
    <text evidence="1">The sequence shown here is derived from an EMBL/GenBank/DDBJ whole genome shotgun (WGS) entry which is preliminary data.</text>
</comment>
<evidence type="ECO:0000313" key="2">
    <source>
        <dbReference type="Proteomes" id="UP000092555"/>
    </source>
</evidence>
<reference evidence="1 2" key="1">
    <citation type="submission" date="2016-05" db="EMBL/GenBank/DDBJ databases">
        <title>Comparative genomics of biotechnologically important yeasts.</title>
        <authorList>
            <consortium name="DOE Joint Genome Institute"/>
            <person name="Riley R."/>
            <person name="Haridas S."/>
            <person name="Wolfe K.H."/>
            <person name="Lopes M.R."/>
            <person name="Hittinger C.T."/>
            <person name="Goker M."/>
            <person name="Salamov A."/>
            <person name="Wisecaver J."/>
            <person name="Long T.M."/>
            <person name="Aerts A.L."/>
            <person name="Barry K."/>
            <person name="Choi C."/>
            <person name="Clum A."/>
            <person name="Coughlan A.Y."/>
            <person name="Deshpande S."/>
            <person name="Douglass A.P."/>
            <person name="Hanson S.J."/>
            <person name="Klenk H.-P."/>
            <person name="LaButti K."/>
            <person name="Lapidus A."/>
            <person name="Lindquist E."/>
            <person name="Lipzen A."/>
            <person name="Meier-kolthoff J.P."/>
            <person name="Ohm R.A."/>
            <person name="Otillar R.P."/>
            <person name="Pangilinan J."/>
            <person name="Peng Y."/>
            <person name="Rokas A."/>
            <person name="Rosa C.A."/>
            <person name="Scheuner C."/>
            <person name="Sibirny A.A."/>
            <person name="Slot J.C."/>
            <person name="Stielow J.B."/>
            <person name="Sun H."/>
            <person name="Kurtzman C.P."/>
            <person name="Blackwell M."/>
            <person name="Grigoriev I.V."/>
            <person name="Jeffries T.W."/>
        </authorList>
    </citation>
    <scope>NUCLEOTIDE SEQUENCE [LARGE SCALE GENOMIC DNA]</scope>
    <source>
        <strain evidence="1 2">NRRL YB-4993</strain>
    </source>
</reference>
<dbReference type="Proteomes" id="UP000092555">
    <property type="component" value="Unassembled WGS sequence"/>
</dbReference>
<dbReference type="RefSeq" id="XP_018710812.1">
    <property type="nucleotide sequence ID" value="XM_018854871.1"/>
</dbReference>